<gene>
    <name evidence="1" type="ORF">D5R40_29280</name>
</gene>
<keyword evidence="2" id="KW-1185">Reference proteome</keyword>
<dbReference type="PANTHER" id="PTHR48419:SF1">
    <property type="entry name" value="SULFOTRANSFERASE DOMAIN-CONTAINING PROTEIN"/>
    <property type="match status" value="1"/>
</dbReference>
<accession>A0A3N6P5Y4</accession>
<keyword evidence="1" id="KW-0808">Transferase</keyword>
<dbReference type="InterPro" id="IPR053226">
    <property type="entry name" value="Pyrrolopyrazine_biosynth_F"/>
</dbReference>
<dbReference type="Proteomes" id="UP000269154">
    <property type="component" value="Unassembled WGS sequence"/>
</dbReference>
<proteinExistence type="predicted"/>
<dbReference type="EMBL" id="RCBY01000304">
    <property type="protein sequence ID" value="RQH25696.1"/>
    <property type="molecule type" value="Genomic_DNA"/>
</dbReference>
<evidence type="ECO:0000313" key="1">
    <source>
        <dbReference type="EMBL" id="RQH25696.1"/>
    </source>
</evidence>
<dbReference type="OrthoDB" id="272985at2"/>
<dbReference type="InterPro" id="IPR027417">
    <property type="entry name" value="P-loop_NTPase"/>
</dbReference>
<dbReference type="GO" id="GO:0016740">
    <property type="term" value="F:transferase activity"/>
    <property type="evidence" value="ECO:0007669"/>
    <property type="project" value="UniProtKB-KW"/>
</dbReference>
<sequence length="245" mass="29000">MKKILALWAVPRSTSTAFERMMRERGDFFVDDEPFGKSFYYSEERCNTTRYPDIEPDPQYNFSCILERLKQENEKQPVFIKDMSYQVAPVANQEFLSNFNNSFLIRHPEKMLPSLFKNWSDFTLEETGYAQLDKLFEMAKEITGKIPVVIDSDDLVKKPQATVKAYCNAIGIPFIEEALEWKSKPQPEINQWEGGWHNYVLSSQGFKEREKKDYAKIEDSEHLKQAYEFCLPYYQKLYENRLQIE</sequence>
<reference evidence="1 2" key="1">
    <citation type="journal article" date="2018" name="ACS Chem. Biol.">
        <title>Ketoreductase domain dysfunction expands chemodiversity: malyngamide biosynthesis in the cyanobacterium Okeania hirsuta.</title>
        <authorList>
            <person name="Moss N.A."/>
            <person name="Leao T."/>
            <person name="Rankin M."/>
            <person name="McCullough T.M."/>
            <person name="Qu P."/>
            <person name="Korobeynikov A."/>
            <person name="Smith J.L."/>
            <person name="Gerwick L."/>
            <person name="Gerwick W.H."/>
        </authorList>
    </citation>
    <scope>NUCLEOTIDE SEQUENCE [LARGE SCALE GENOMIC DNA]</scope>
    <source>
        <strain evidence="1 2">PAB10Feb10-1</strain>
    </source>
</reference>
<dbReference type="AlphaFoldDB" id="A0A3N6P5Y4"/>
<dbReference type="RefSeq" id="WP_124147426.1">
    <property type="nucleotide sequence ID" value="NZ_CAWOKI010000263.1"/>
</dbReference>
<comment type="caution">
    <text evidence="1">The sequence shown here is derived from an EMBL/GenBank/DDBJ whole genome shotgun (WGS) entry which is preliminary data.</text>
</comment>
<dbReference type="Pfam" id="PF19798">
    <property type="entry name" value="Sulfotransfer_5"/>
    <property type="match status" value="1"/>
</dbReference>
<dbReference type="SUPFAM" id="SSF52540">
    <property type="entry name" value="P-loop containing nucleoside triphosphate hydrolases"/>
    <property type="match status" value="1"/>
</dbReference>
<name>A0A3N6P5Y4_9CYAN</name>
<dbReference type="PANTHER" id="PTHR48419">
    <property type="entry name" value="SULFOTRANSFERASE DOMAIN-CONTAINING PROTEIN"/>
    <property type="match status" value="1"/>
</dbReference>
<protein>
    <submittedName>
        <fullName evidence="1">Sulfotransferase family protein</fullName>
    </submittedName>
</protein>
<organism evidence="1 2">
    <name type="scientific">Okeania hirsuta</name>
    <dbReference type="NCBI Taxonomy" id="1458930"/>
    <lineage>
        <taxon>Bacteria</taxon>
        <taxon>Bacillati</taxon>
        <taxon>Cyanobacteriota</taxon>
        <taxon>Cyanophyceae</taxon>
        <taxon>Oscillatoriophycideae</taxon>
        <taxon>Oscillatoriales</taxon>
        <taxon>Microcoleaceae</taxon>
        <taxon>Okeania</taxon>
    </lineage>
</organism>
<evidence type="ECO:0000313" key="2">
    <source>
        <dbReference type="Proteomes" id="UP000269154"/>
    </source>
</evidence>
<dbReference type="Gene3D" id="3.40.50.300">
    <property type="entry name" value="P-loop containing nucleotide triphosphate hydrolases"/>
    <property type="match status" value="1"/>
</dbReference>